<reference evidence="2" key="1">
    <citation type="submission" date="2016-11" db="UniProtKB">
        <authorList>
            <consortium name="WormBaseParasite"/>
        </authorList>
    </citation>
    <scope>IDENTIFICATION</scope>
</reference>
<name>A0A1I7X3R6_HETBA</name>
<dbReference type="WBParaSite" id="Hba_12157">
    <property type="protein sequence ID" value="Hba_12157"/>
    <property type="gene ID" value="Hba_12157"/>
</dbReference>
<evidence type="ECO:0000313" key="2">
    <source>
        <dbReference type="WBParaSite" id="Hba_12157"/>
    </source>
</evidence>
<dbReference type="AlphaFoldDB" id="A0A1I7X3R6"/>
<evidence type="ECO:0000313" key="1">
    <source>
        <dbReference type="Proteomes" id="UP000095283"/>
    </source>
</evidence>
<keyword evidence="1" id="KW-1185">Reference proteome</keyword>
<dbReference type="Proteomes" id="UP000095283">
    <property type="component" value="Unplaced"/>
</dbReference>
<organism evidence="1 2">
    <name type="scientific">Heterorhabditis bacteriophora</name>
    <name type="common">Entomopathogenic nematode worm</name>
    <dbReference type="NCBI Taxonomy" id="37862"/>
    <lineage>
        <taxon>Eukaryota</taxon>
        <taxon>Metazoa</taxon>
        <taxon>Ecdysozoa</taxon>
        <taxon>Nematoda</taxon>
        <taxon>Chromadorea</taxon>
        <taxon>Rhabditida</taxon>
        <taxon>Rhabditina</taxon>
        <taxon>Rhabditomorpha</taxon>
        <taxon>Strongyloidea</taxon>
        <taxon>Heterorhabditidae</taxon>
        <taxon>Heterorhabditis</taxon>
    </lineage>
</organism>
<protein>
    <submittedName>
        <fullName evidence="2">Uncharacterized protein</fullName>
    </submittedName>
</protein>
<sequence>MEVQLLKKYFQSYENYQFNLFKITCSIIHGVSLTHSLFIYAK</sequence>
<accession>A0A1I7X3R6</accession>
<proteinExistence type="predicted"/>